<dbReference type="SMART" id="SM00020">
    <property type="entry name" value="Tryp_SPc"/>
    <property type="match status" value="1"/>
</dbReference>
<dbReference type="InterPro" id="IPR018114">
    <property type="entry name" value="TRYPSIN_HIS"/>
</dbReference>
<protein>
    <submittedName>
        <fullName evidence="3">Trypsin</fullName>
    </submittedName>
</protein>
<dbReference type="Gene3D" id="2.40.10.10">
    <property type="entry name" value="Trypsin-like serine proteases"/>
    <property type="match status" value="2"/>
</dbReference>
<dbReference type="RefSeq" id="WP_093557357.1">
    <property type="nucleotide sequence ID" value="NZ_FPBO01000020.1"/>
</dbReference>
<name>A0A1I7KVZ9_9BURK</name>
<dbReference type="GO" id="GO:0006508">
    <property type="term" value="P:proteolysis"/>
    <property type="evidence" value="ECO:0007669"/>
    <property type="project" value="InterPro"/>
</dbReference>
<dbReference type="InterPro" id="IPR009003">
    <property type="entry name" value="Peptidase_S1_PA"/>
</dbReference>
<keyword evidence="4" id="KW-1185">Reference proteome</keyword>
<proteinExistence type="predicted"/>
<evidence type="ECO:0000259" key="2">
    <source>
        <dbReference type="PROSITE" id="PS50240"/>
    </source>
</evidence>
<dbReference type="OrthoDB" id="267336at2"/>
<dbReference type="GO" id="GO:0004252">
    <property type="term" value="F:serine-type endopeptidase activity"/>
    <property type="evidence" value="ECO:0007669"/>
    <property type="project" value="InterPro"/>
</dbReference>
<dbReference type="PANTHER" id="PTHR24260">
    <property type="match status" value="1"/>
</dbReference>
<dbReference type="InterPro" id="IPR043504">
    <property type="entry name" value="Peptidase_S1_PA_chymotrypsin"/>
</dbReference>
<dbReference type="SUPFAM" id="SSF50494">
    <property type="entry name" value="Trypsin-like serine proteases"/>
    <property type="match status" value="1"/>
</dbReference>
<dbReference type="Pfam" id="PF00089">
    <property type="entry name" value="Trypsin"/>
    <property type="match status" value="1"/>
</dbReference>
<dbReference type="PRINTS" id="PR00722">
    <property type="entry name" value="CHYMOTRYPSIN"/>
</dbReference>
<feature type="signal peptide" evidence="1">
    <location>
        <begin position="1"/>
        <end position="21"/>
    </location>
</feature>
<evidence type="ECO:0000313" key="3">
    <source>
        <dbReference type="EMBL" id="SFV01629.1"/>
    </source>
</evidence>
<dbReference type="PROSITE" id="PS00134">
    <property type="entry name" value="TRYPSIN_HIS"/>
    <property type="match status" value="1"/>
</dbReference>
<dbReference type="AlphaFoldDB" id="A0A1I7KVZ9"/>
<dbReference type="InterPro" id="IPR051333">
    <property type="entry name" value="CLIP_Serine_Protease"/>
</dbReference>
<dbReference type="PROSITE" id="PS50240">
    <property type="entry name" value="TRYPSIN_DOM"/>
    <property type="match status" value="1"/>
</dbReference>
<dbReference type="PANTHER" id="PTHR24260:SF136">
    <property type="entry name" value="GH08193P-RELATED"/>
    <property type="match status" value="1"/>
</dbReference>
<sequence length="461" mass="49215">MHKPSKKSFCLSALFSTCASAGAEPMSFTVEVEPSTSAYLSKSDGKFLQALGKLSLKHTFTHTPSAPSAFAEIIPGLSSETEKRLKLSAIAKMGGGANGCLAAGTKAVAATATSKFLIKFGADTLPGKYRVAINSKLAGDGAADMIFLRDSENRTVVPDENGVIEFEAKRNSAATVTADVRTTAGLSDNGCVNQSKGALDITLSVTRAPMMGGAVVPFMLHSPITQDFGAVGVIAKKNAENKYETHCTGTLIASKSVLTAAHCVAGDYENEFNAGRYYFVLGYDTVAAISPIPISGVTYPTGEAPWKFTYAKTSIDGNDTTKNDVALIYLKTAQTERPLSLYEGDPSLKNIYNTKEELLFVGFGYNNIDSNGKPNYKETDKKRSAKLPISSMDDFIFSYQANAKGQLTCRYDSGGPAMRLTPTKGWQIIGVTAFGSKFCDVSGSSMRVDTYAGWIRSKIKN</sequence>
<evidence type="ECO:0000313" key="4">
    <source>
        <dbReference type="Proteomes" id="UP000199391"/>
    </source>
</evidence>
<dbReference type="STRING" id="1035707.SAMN05216552_102056"/>
<reference evidence="4" key="1">
    <citation type="submission" date="2016-10" db="EMBL/GenBank/DDBJ databases">
        <authorList>
            <person name="Varghese N."/>
            <person name="Submissions S."/>
        </authorList>
    </citation>
    <scope>NUCLEOTIDE SEQUENCE [LARGE SCALE GENOMIC DNA]</scope>
    <source>
        <strain evidence="4">CGMCC 1.11014</strain>
    </source>
</reference>
<gene>
    <name evidence="3" type="ORF">SAMN05216552_102056</name>
</gene>
<dbReference type="EMBL" id="FPBO01000020">
    <property type="protein sequence ID" value="SFV01629.1"/>
    <property type="molecule type" value="Genomic_DNA"/>
</dbReference>
<dbReference type="InterPro" id="IPR001314">
    <property type="entry name" value="Peptidase_S1A"/>
</dbReference>
<feature type="chain" id="PRO_5011510989" evidence="1">
    <location>
        <begin position="22"/>
        <end position="461"/>
    </location>
</feature>
<accession>A0A1I7KVZ9</accession>
<dbReference type="Proteomes" id="UP000199391">
    <property type="component" value="Unassembled WGS sequence"/>
</dbReference>
<feature type="domain" description="Peptidase S1" evidence="2">
    <location>
        <begin position="210"/>
        <end position="460"/>
    </location>
</feature>
<keyword evidence="1" id="KW-0732">Signal</keyword>
<dbReference type="InterPro" id="IPR001254">
    <property type="entry name" value="Trypsin_dom"/>
</dbReference>
<evidence type="ECO:0000256" key="1">
    <source>
        <dbReference type="SAM" id="SignalP"/>
    </source>
</evidence>
<organism evidence="3 4">
    <name type="scientific">Pseudoduganella namucuonensis</name>
    <dbReference type="NCBI Taxonomy" id="1035707"/>
    <lineage>
        <taxon>Bacteria</taxon>
        <taxon>Pseudomonadati</taxon>
        <taxon>Pseudomonadota</taxon>
        <taxon>Betaproteobacteria</taxon>
        <taxon>Burkholderiales</taxon>
        <taxon>Oxalobacteraceae</taxon>
        <taxon>Telluria group</taxon>
        <taxon>Pseudoduganella</taxon>
    </lineage>
</organism>